<evidence type="ECO:0000313" key="2">
    <source>
        <dbReference type="EMBL" id="OYO08825.1"/>
    </source>
</evidence>
<organism evidence="2 3">
    <name type="scientific">Enemella evansiae</name>
    <dbReference type="NCBI Taxonomy" id="2016499"/>
    <lineage>
        <taxon>Bacteria</taxon>
        <taxon>Bacillati</taxon>
        <taxon>Actinomycetota</taxon>
        <taxon>Actinomycetes</taxon>
        <taxon>Propionibacteriales</taxon>
        <taxon>Propionibacteriaceae</taxon>
        <taxon>Enemella</taxon>
    </lineage>
</organism>
<dbReference type="SUPFAM" id="SSF109604">
    <property type="entry name" value="HD-domain/PDEase-like"/>
    <property type="match status" value="1"/>
</dbReference>
<dbReference type="OrthoDB" id="2989229at2"/>
<dbReference type="EMBL" id="NMVO01000018">
    <property type="protein sequence ID" value="OYO08825.1"/>
    <property type="molecule type" value="Genomic_DNA"/>
</dbReference>
<comment type="caution">
    <text evidence="2">The sequence shown here is derived from an EMBL/GenBank/DDBJ whole genome shotgun (WGS) entry which is preliminary data.</text>
</comment>
<dbReference type="Proteomes" id="UP000215896">
    <property type="component" value="Unassembled WGS sequence"/>
</dbReference>
<reference evidence="2 3" key="1">
    <citation type="submission" date="2017-07" db="EMBL/GenBank/DDBJ databases">
        <title>Draft whole genome sequences of clinical Proprionibacteriaceae strains.</title>
        <authorList>
            <person name="Bernier A.-M."/>
            <person name="Bernard K."/>
            <person name="Domingo M.-C."/>
        </authorList>
    </citation>
    <scope>NUCLEOTIDE SEQUENCE [LARGE SCALE GENOMIC DNA]</scope>
    <source>
        <strain evidence="2 3">NML 030167</strain>
    </source>
</reference>
<gene>
    <name evidence="2" type="ORF">CGZ94_20225</name>
</gene>
<feature type="domain" description="HD" evidence="1">
    <location>
        <begin position="14"/>
        <end position="118"/>
    </location>
</feature>
<proteinExistence type="predicted"/>
<dbReference type="AlphaFoldDB" id="A0A255FYT5"/>
<dbReference type="Pfam" id="PF01966">
    <property type="entry name" value="HD"/>
    <property type="match status" value="1"/>
</dbReference>
<dbReference type="Gene3D" id="1.10.3210.10">
    <property type="entry name" value="Hypothetical protein af1432"/>
    <property type="match status" value="1"/>
</dbReference>
<keyword evidence="3" id="KW-1185">Reference proteome</keyword>
<dbReference type="NCBIfam" id="TIGR00277">
    <property type="entry name" value="HDIG"/>
    <property type="match status" value="1"/>
</dbReference>
<name>A0A255FYT5_9ACTN</name>
<dbReference type="RefSeq" id="WP_094407066.1">
    <property type="nucleotide sequence ID" value="NZ_NMVO01000018.1"/>
</dbReference>
<accession>A0A255FYT5</accession>
<dbReference type="InterPro" id="IPR006675">
    <property type="entry name" value="HDIG_dom"/>
</dbReference>
<evidence type="ECO:0000313" key="3">
    <source>
        <dbReference type="Proteomes" id="UP000215896"/>
    </source>
</evidence>
<evidence type="ECO:0000259" key="1">
    <source>
        <dbReference type="Pfam" id="PF01966"/>
    </source>
</evidence>
<sequence length="178" mass="19756">METVRVLLEELGRRWQHVRGVGETAEGLLERMGPIGPLVVRAAWWHDVGYAPELHETGHHAIDGALYLKKSGRDEELVNLVAWHTGSEFEAEQRGLLRELEKFPKPNPIALDLLTLIDLSTGPDGEPIREERRIAEILNRYGPRDPVHRAVAASGPGLIAASTRAKLSLGLPDCWPIC</sequence>
<dbReference type="InterPro" id="IPR006674">
    <property type="entry name" value="HD_domain"/>
</dbReference>
<protein>
    <recommendedName>
        <fullName evidence="1">HD domain-containing protein</fullName>
    </recommendedName>
</protein>